<dbReference type="GO" id="GO:0016020">
    <property type="term" value="C:membrane"/>
    <property type="evidence" value="ECO:0007669"/>
    <property type="project" value="UniProtKB-SubCell"/>
</dbReference>
<evidence type="ECO:0000256" key="6">
    <source>
        <dbReference type="RuleBase" id="RU000370"/>
    </source>
</evidence>
<dbReference type="Pfam" id="PF00115">
    <property type="entry name" value="COX1"/>
    <property type="match status" value="1"/>
</dbReference>
<name>A0A0R2X6R7_9BACT</name>
<feature type="transmembrane region" description="Helical" evidence="7">
    <location>
        <begin position="445"/>
        <end position="464"/>
    </location>
</feature>
<keyword evidence="5 7" id="KW-0472">Membrane</keyword>
<feature type="transmembrane region" description="Helical" evidence="7">
    <location>
        <begin position="90"/>
        <end position="116"/>
    </location>
</feature>
<feature type="transmembrane region" description="Helical" evidence="7">
    <location>
        <begin position="181"/>
        <end position="202"/>
    </location>
</feature>
<dbReference type="EMBL" id="LIDM01000243">
    <property type="protein sequence ID" value="KRP31797.1"/>
    <property type="molecule type" value="Genomic_DNA"/>
</dbReference>
<evidence type="ECO:0000259" key="8">
    <source>
        <dbReference type="PROSITE" id="PS50855"/>
    </source>
</evidence>
<feature type="non-terminal residue" evidence="9">
    <location>
        <position position="483"/>
    </location>
</feature>
<feature type="transmembrane region" description="Helical" evidence="7">
    <location>
        <begin position="222"/>
        <end position="248"/>
    </location>
</feature>
<dbReference type="PROSITE" id="PS50855">
    <property type="entry name" value="COX1"/>
    <property type="match status" value="1"/>
</dbReference>
<accession>A0A0R2X6R7</accession>
<gene>
    <name evidence="9" type="ORF">ABS32_05990</name>
</gene>
<keyword evidence="6" id="KW-0349">Heme</keyword>
<evidence type="ECO:0000256" key="4">
    <source>
        <dbReference type="ARBA" id="ARBA00022989"/>
    </source>
</evidence>
<feature type="transmembrane region" description="Helical" evidence="7">
    <location>
        <begin position="310"/>
        <end position="329"/>
    </location>
</feature>
<dbReference type="PRINTS" id="PR01165">
    <property type="entry name" value="CYCOXIDASEI"/>
</dbReference>
<comment type="caution">
    <text evidence="9">The sequence shown here is derived from an EMBL/GenBank/DDBJ whole genome shotgun (WGS) entry which is preliminary data.</text>
</comment>
<dbReference type="Gene3D" id="1.20.210.10">
    <property type="entry name" value="Cytochrome c oxidase-like, subunit I domain"/>
    <property type="match status" value="1"/>
</dbReference>
<proteinExistence type="inferred from homology"/>
<sequence length="483" mass="53060">MSTLAATHAHETHVRTHEEPSGWRKYIWSLDHKIIGIQYLFTSLAFLLIGGGMALLMRWQLAYPSTQIMASGDVGNPISLPFINPQFYNALFTMHATVMVFLVVMPLLIGAFGNYLIPLKIGTGDMAFPLINELSYWFYVASGVIMLAGFFVAGGAAAGGWTAYAPLSTVAAYNGTKMGQTLWAVGIFVNGLASIMGAFNYITTIVNMRAPGMGFFRLPLTVWALFITAFLLLLAVPVLSAAGAMLILDLNFGTSFFNPAQGGQPLLWQHLFWFFGHPEVYIMILPAMGMASDVLSIFSRKPVFGYKAMVFAMIAIGLLGFIVWGHHMFVSGMNLVLSAAFGVSTMVIAVPSAIKTFNWLGTLWGGSIHFTTAMLNALAFVAMFVIGGFSGIFMASTPVNIFVHHTYFIVAHFHYVLFGGSIFAVFASIYTWYPKMFGRMLDETLGKIHFALTFIFFNLCFFPMHNVGLGGMMRRIADPTAYE</sequence>
<dbReference type="GO" id="GO:0015990">
    <property type="term" value="P:electron transport coupled proton transport"/>
    <property type="evidence" value="ECO:0007669"/>
    <property type="project" value="TreeGrafter"/>
</dbReference>
<feature type="transmembrane region" description="Helical" evidence="7">
    <location>
        <begin position="375"/>
        <end position="395"/>
    </location>
</feature>
<dbReference type="SUPFAM" id="SSF81442">
    <property type="entry name" value="Cytochrome c oxidase subunit I-like"/>
    <property type="match status" value="1"/>
</dbReference>
<keyword evidence="3 6" id="KW-0812">Transmembrane</keyword>
<comment type="similarity">
    <text evidence="6">Belongs to the heme-copper respiratory oxidase family.</text>
</comment>
<reference evidence="9 10" key="1">
    <citation type="submission" date="2015-10" db="EMBL/GenBank/DDBJ databases">
        <title>Metagenome-Assembled Genomes uncover a global brackish microbiome.</title>
        <authorList>
            <person name="Hugerth L.W."/>
            <person name="Larsson J."/>
            <person name="Alneberg J."/>
            <person name="Lindh M.V."/>
            <person name="Legrand C."/>
            <person name="Pinhassi J."/>
            <person name="Andersson A.F."/>
        </authorList>
    </citation>
    <scope>NUCLEOTIDE SEQUENCE [LARGE SCALE GENOMIC DNA]</scope>
    <source>
        <strain evidence="9">BACL9 MAG-120820-bin42</strain>
    </source>
</reference>
<keyword evidence="6" id="KW-0813">Transport</keyword>
<dbReference type="GO" id="GO:0020037">
    <property type="term" value="F:heme binding"/>
    <property type="evidence" value="ECO:0007669"/>
    <property type="project" value="InterPro"/>
</dbReference>
<feature type="domain" description="Cytochrome oxidase subunit I profile" evidence="8">
    <location>
        <begin position="17"/>
        <end position="483"/>
    </location>
</feature>
<evidence type="ECO:0000256" key="2">
    <source>
        <dbReference type="ARBA" id="ARBA00022660"/>
    </source>
</evidence>
<dbReference type="PANTHER" id="PTHR10422:SF18">
    <property type="entry name" value="CYTOCHROME C OXIDASE SUBUNIT 1"/>
    <property type="match status" value="1"/>
</dbReference>
<keyword evidence="6" id="KW-0408">Iron</keyword>
<feature type="transmembrane region" description="Helical" evidence="7">
    <location>
        <begin position="34"/>
        <end position="57"/>
    </location>
</feature>
<dbReference type="InterPro" id="IPR036927">
    <property type="entry name" value="Cyt_c_oxase-like_su1_sf"/>
</dbReference>
<evidence type="ECO:0000256" key="1">
    <source>
        <dbReference type="ARBA" id="ARBA00004141"/>
    </source>
</evidence>
<keyword evidence="2 6" id="KW-0679">Respiratory chain</keyword>
<feature type="transmembrane region" description="Helical" evidence="7">
    <location>
        <begin position="407"/>
        <end position="433"/>
    </location>
</feature>
<protein>
    <submittedName>
        <fullName evidence="9">Cytochrome C oxidase</fullName>
    </submittedName>
</protein>
<dbReference type="InterPro" id="IPR023616">
    <property type="entry name" value="Cyt_c_oxase-like_su1_dom"/>
</dbReference>
<keyword evidence="4 7" id="KW-1133">Transmembrane helix</keyword>
<keyword evidence="6" id="KW-0479">Metal-binding</keyword>
<dbReference type="GO" id="GO:0022904">
    <property type="term" value="P:respiratory electron transport chain"/>
    <property type="evidence" value="ECO:0007669"/>
    <property type="project" value="TreeGrafter"/>
</dbReference>
<dbReference type="InterPro" id="IPR023615">
    <property type="entry name" value="Cyt_c_Oxase_su1_BS"/>
</dbReference>
<dbReference type="Proteomes" id="UP000051557">
    <property type="component" value="Unassembled WGS sequence"/>
</dbReference>
<comment type="subcellular location">
    <subcellularLocation>
        <location evidence="1">Membrane</location>
        <topology evidence="1">Multi-pass membrane protein</topology>
    </subcellularLocation>
</comment>
<dbReference type="GO" id="GO:0004129">
    <property type="term" value="F:cytochrome-c oxidase activity"/>
    <property type="evidence" value="ECO:0007669"/>
    <property type="project" value="InterPro"/>
</dbReference>
<evidence type="ECO:0000313" key="9">
    <source>
        <dbReference type="EMBL" id="KRP31797.1"/>
    </source>
</evidence>
<keyword evidence="6" id="KW-0249">Electron transport</keyword>
<organism evidence="9 10">
    <name type="scientific">Verrucomicrobia subdivision 6 bacterium BACL9 MAG-120820-bin42</name>
    <dbReference type="NCBI Taxonomy" id="1655634"/>
    <lineage>
        <taxon>Bacteria</taxon>
        <taxon>Pseudomonadati</taxon>
        <taxon>Verrucomicrobiota</taxon>
        <taxon>Verrucomicrobiia</taxon>
        <taxon>Verrucomicrobiales</taxon>
        <taxon>Verrucomicrobia subdivision 6</taxon>
    </lineage>
</organism>
<feature type="transmembrane region" description="Helical" evidence="7">
    <location>
        <begin position="136"/>
        <end position="161"/>
    </location>
</feature>
<dbReference type="GO" id="GO:0009060">
    <property type="term" value="P:aerobic respiration"/>
    <property type="evidence" value="ECO:0007669"/>
    <property type="project" value="InterPro"/>
</dbReference>
<evidence type="ECO:0000256" key="7">
    <source>
        <dbReference type="SAM" id="Phobius"/>
    </source>
</evidence>
<evidence type="ECO:0000256" key="5">
    <source>
        <dbReference type="ARBA" id="ARBA00023136"/>
    </source>
</evidence>
<evidence type="ECO:0000256" key="3">
    <source>
        <dbReference type="ARBA" id="ARBA00022692"/>
    </source>
</evidence>
<dbReference type="PROSITE" id="PS00077">
    <property type="entry name" value="COX1_CUB"/>
    <property type="match status" value="1"/>
</dbReference>
<dbReference type="InterPro" id="IPR000883">
    <property type="entry name" value="Cyt_C_Oxase_1"/>
</dbReference>
<dbReference type="AlphaFoldDB" id="A0A0R2X6R7"/>
<dbReference type="PANTHER" id="PTHR10422">
    <property type="entry name" value="CYTOCHROME C OXIDASE SUBUNIT 1"/>
    <property type="match status" value="1"/>
</dbReference>
<feature type="transmembrane region" description="Helical" evidence="7">
    <location>
        <begin position="335"/>
        <end position="354"/>
    </location>
</feature>
<evidence type="ECO:0000313" key="10">
    <source>
        <dbReference type="Proteomes" id="UP000051557"/>
    </source>
</evidence>